<evidence type="ECO:0000313" key="1">
    <source>
        <dbReference type="EMBL" id="GAI11797.1"/>
    </source>
</evidence>
<name>X1KXJ1_9ZZZZ</name>
<reference evidence="1" key="1">
    <citation type="journal article" date="2014" name="Front. Microbiol.">
        <title>High frequency of phylogenetically diverse reductive dehalogenase-homologous genes in deep subseafloor sedimentary metagenomes.</title>
        <authorList>
            <person name="Kawai M."/>
            <person name="Futagami T."/>
            <person name="Toyoda A."/>
            <person name="Takaki Y."/>
            <person name="Nishi S."/>
            <person name="Hori S."/>
            <person name="Arai W."/>
            <person name="Tsubouchi T."/>
            <person name="Morono Y."/>
            <person name="Uchiyama I."/>
            <person name="Ito T."/>
            <person name="Fujiyama A."/>
            <person name="Inagaki F."/>
            <person name="Takami H."/>
        </authorList>
    </citation>
    <scope>NUCLEOTIDE SEQUENCE</scope>
    <source>
        <strain evidence="1">Expedition CK06-06</strain>
    </source>
</reference>
<accession>X1KXJ1</accession>
<feature type="non-terminal residue" evidence="1">
    <location>
        <position position="1"/>
    </location>
</feature>
<protein>
    <submittedName>
        <fullName evidence="1">Uncharacterized protein</fullName>
    </submittedName>
</protein>
<dbReference type="EMBL" id="BARV01003793">
    <property type="protein sequence ID" value="GAI11797.1"/>
    <property type="molecule type" value="Genomic_DNA"/>
</dbReference>
<proteinExistence type="predicted"/>
<dbReference type="AlphaFoldDB" id="X1KXJ1"/>
<comment type="caution">
    <text evidence="1">The sequence shown here is derived from an EMBL/GenBank/DDBJ whole genome shotgun (WGS) entry which is preliminary data.</text>
</comment>
<organism evidence="1">
    <name type="scientific">marine sediment metagenome</name>
    <dbReference type="NCBI Taxonomy" id="412755"/>
    <lineage>
        <taxon>unclassified sequences</taxon>
        <taxon>metagenomes</taxon>
        <taxon>ecological metagenomes</taxon>
    </lineage>
</organism>
<gene>
    <name evidence="1" type="ORF">S06H3_08849</name>
</gene>
<sequence>PAVTTTSKVVLLANRNRSYALLVNDSDAVIFIWKGKIATLNRGIRLNAAGGSYEINSTNLYKGEIAAIHGDVGDKILLISEDEAGYS</sequence>